<keyword evidence="4" id="KW-0833">Ubl conjugation pathway</keyword>
<dbReference type="GO" id="GO:0061631">
    <property type="term" value="F:ubiquitin conjugating enzyme activity"/>
    <property type="evidence" value="ECO:0007669"/>
    <property type="project" value="UniProtKB-EC"/>
</dbReference>
<evidence type="ECO:0000256" key="2">
    <source>
        <dbReference type="ARBA" id="ARBA00022679"/>
    </source>
</evidence>
<dbReference type="AlphaFoldDB" id="A0A4Y7QL72"/>
<dbReference type="GO" id="GO:0005524">
    <property type="term" value="F:ATP binding"/>
    <property type="evidence" value="ECO:0007669"/>
    <property type="project" value="UniProtKB-KW"/>
</dbReference>
<evidence type="ECO:0000313" key="8">
    <source>
        <dbReference type="Proteomes" id="UP000294933"/>
    </source>
</evidence>
<evidence type="ECO:0000259" key="6">
    <source>
        <dbReference type="PROSITE" id="PS50127"/>
    </source>
</evidence>
<sequence length="153" mass="17059">MATPSPIAVRRIQRELSDITKNPIPGISAYPVDDDLLRWDGKVVGSSDSPYKGGSFKFEMTFPPEFPFKAPAVKFTTRIYHPGINEEGSICVPILRDEWKPTVSIATVLSVIQEKVNNPSPDDPYEPEIAAQLKSEEAKFMATAKEWTKKYAS</sequence>
<evidence type="ECO:0000256" key="4">
    <source>
        <dbReference type="ARBA" id="ARBA00022786"/>
    </source>
</evidence>
<evidence type="ECO:0000256" key="1">
    <source>
        <dbReference type="ARBA" id="ARBA00012486"/>
    </source>
</evidence>
<evidence type="ECO:0000256" key="3">
    <source>
        <dbReference type="ARBA" id="ARBA00022741"/>
    </source>
</evidence>
<evidence type="ECO:0000256" key="5">
    <source>
        <dbReference type="ARBA" id="ARBA00022840"/>
    </source>
</evidence>
<dbReference type="VEuPathDB" id="FungiDB:BD410DRAFT_782698"/>
<evidence type="ECO:0000313" key="7">
    <source>
        <dbReference type="EMBL" id="TDL27579.1"/>
    </source>
</evidence>
<dbReference type="Proteomes" id="UP000294933">
    <property type="component" value="Unassembled WGS sequence"/>
</dbReference>
<dbReference type="SUPFAM" id="SSF54495">
    <property type="entry name" value="UBC-like"/>
    <property type="match status" value="1"/>
</dbReference>
<dbReference type="Gene3D" id="3.10.110.10">
    <property type="entry name" value="Ubiquitin Conjugating Enzyme"/>
    <property type="match status" value="1"/>
</dbReference>
<accession>A0A4Y7QL72</accession>
<name>A0A4Y7QL72_9AGAM</name>
<keyword evidence="5" id="KW-0067">ATP-binding</keyword>
<keyword evidence="8" id="KW-1185">Reference proteome</keyword>
<reference evidence="7 8" key="1">
    <citation type="submission" date="2018-06" db="EMBL/GenBank/DDBJ databases">
        <title>A transcriptomic atlas of mushroom development highlights an independent origin of complex multicellularity.</title>
        <authorList>
            <consortium name="DOE Joint Genome Institute"/>
            <person name="Krizsan K."/>
            <person name="Almasi E."/>
            <person name="Merenyi Z."/>
            <person name="Sahu N."/>
            <person name="Viragh M."/>
            <person name="Koszo T."/>
            <person name="Mondo S."/>
            <person name="Kiss B."/>
            <person name="Balint B."/>
            <person name="Kues U."/>
            <person name="Barry K."/>
            <person name="Hegedus J.C."/>
            <person name="Henrissat B."/>
            <person name="Johnson J."/>
            <person name="Lipzen A."/>
            <person name="Ohm R."/>
            <person name="Nagy I."/>
            <person name="Pangilinan J."/>
            <person name="Yan J."/>
            <person name="Xiong Y."/>
            <person name="Grigoriev I.V."/>
            <person name="Hibbett D.S."/>
            <person name="Nagy L.G."/>
        </authorList>
    </citation>
    <scope>NUCLEOTIDE SEQUENCE [LARGE SCALE GENOMIC DNA]</scope>
    <source>
        <strain evidence="7 8">SZMC22713</strain>
    </source>
</reference>
<feature type="domain" description="UBC core" evidence="6">
    <location>
        <begin position="7"/>
        <end position="153"/>
    </location>
</feature>
<gene>
    <name evidence="7" type="ORF">BD410DRAFT_782698</name>
</gene>
<dbReference type="EC" id="2.3.2.23" evidence="1"/>
<dbReference type="InterPro" id="IPR050113">
    <property type="entry name" value="Ub_conjugating_enzyme"/>
</dbReference>
<dbReference type="EMBL" id="ML170159">
    <property type="protein sequence ID" value="TDL27579.1"/>
    <property type="molecule type" value="Genomic_DNA"/>
</dbReference>
<protein>
    <recommendedName>
        <fullName evidence="1">E2 ubiquitin-conjugating enzyme</fullName>
        <ecNumber evidence="1">2.3.2.23</ecNumber>
    </recommendedName>
</protein>
<keyword evidence="2" id="KW-0808">Transferase</keyword>
<proteinExistence type="predicted"/>
<dbReference type="Pfam" id="PF00179">
    <property type="entry name" value="UQ_con"/>
    <property type="match status" value="1"/>
</dbReference>
<dbReference type="InterPro" id="IPR000608">
    <property type="entry name" value="UBC"/>
</dbReference>
<dbReference type="SMART" id="SM00212">
    <property type="entry name" value="UBCc"/>
    <property type="match status" value="1"/>
</dbReference>
<dbReference type="OrthoDB" id="9978460at2759"/>
<dbReference type="PROSITE" id="PS50127">
    <property type="entry name" value="UBC_2"/>
    <property type="match status" value="1"/>
</dbReference>
<dbReference type="STRING" id="50990.A0A4Y7QL72"/>
<dbReference type="FunFam" id="3.10.110.10:FF:000060">
    <property type="entry name" value="Ubiquitin conjugating enzyme (UbcB)"/>
    <property type="match status" value="1"/>
</dbReference>
<dbReference type="PANTHER" id="PTHR24067">
    <property type="entry name" value="UBIQUITIN-CONJUGATING ENZYME E2"/>
    <property type="match status" value="1"/>
</dbReference>
<dbReference type="InterPro" id="IPR016135">
    <property type="entry name" value="UBQ-conjugating_enzyme/RWD"/>
</dbReference>
<organism evidence="7 8">
    <name type="scientific">Rickenella mellea</name>
    <dbReference type="NCBI Taxonomy" id="50990"/>
    <lineage>
        <taxon>Eukaryota</taxon>
        <taxon>Fungi</taxon>
        <taxon>Dikarya</taxon>
        <taxon>Basidiomycota</taxon>
        <taxon>Agaricomycotina</taxon>
        <taxon>Agaricomycetes</taxon>
        <taxon>Hymenochaetales</taxon>
        <taxon>Rickenellaceae</taxon>
        <taxon>Rickenella</taxon>
    </lineage>
</organism>
<keyword evidence="3" id="KW-0547">Nucleotide-binding</keyword>